<evidence type="ECO:0000313" key="2">
    <source>
        <dbReference type="Proteomes" id="UP000679992"/>
    </source>
</evidence>
<organism evidence="1 2">
    <name type="scientific">Paenibacillus vini</name>
    <dbReference type="NCBI Taxonomy" id="1476024"/>
    <lineage>
        <taxon>Bacteria</taxon>
        <taxon>Bacillati</taxon>
        <taxon>Bacillota</taxon>
        <taxon>Bacilli</taxon>
        <taxon>Bacillales</taxon>
        <taxon>Paenibacillaceae</taxon>
        <taxon>Paenibacillus</taxon>
    </lineage>
</organism>
<dbReference type="EMBL" id="BOSL01000030">
    <property type="protein sequence ID" value="GIP56080.1"/>
    <property type="molecule type" value="Genomic_DNA"/>
</dbReference>
<dbReference type="RefSeq" id="WP_213656780.1">
    <property type="nucleotide sequence ID" value="NZ_BOSL01000030.1"/>
</dbReference>
<reference evidence="1 2" key="1">
    <citation type="submission" date="2021-03" db="EMBL/GenBank/DDBJ databases">
        <title>Antimicrobial resistance genes in bacteria isolated from Japanese honey, and their potential for conferring macrolide and lincosamide resistance in the American foulbrood pathogen Paenibacillus larvae.</title>
        <authorList>
            <person name="Okamoto M."/>
            <person name="Kumagai M."/>
            <person name="Kanamori H."/>
            <person name="Takamatsu D."/>
        </authorList>
    </citation>
    <scope>NUCLEOTIDE SEQUENCE [LARGE SCALE GENOMIC DNA]</scope>
    <source>
        <strain evidence="1 2">J42TS3</strain>
    </source>
</reference>
<proteinExistence type="predicted"/>
<gene>
    <name evidence="1" type="ORF">J42TS3_51150</name>
</gene>
<evidence type="ECO:0008006" key="3">
    <source>
        <dbReference type="Google" id="ProtNLM"/>
    </source>
</evidence>
<keyword evidence="2" id="KW-1185">Reference proteome</keyword>
<comment type="caution">
    <text evidence="1">The sequence shown here is derived from an EMBL/GenBank/DDBJ whole genome shotgun (WGS) entry which is preliminary data.</text>
</comment>
<sequence length="231" mass="25194">MNQQNNPNMTRHNLRLVGESSSNGGFFDEVRVTGDAEFNGDVDCQSFKCTGNSAVDGSLSADLLKITGNLGVEGNLNVGNMHLTGELKVNGHITGGKVQLFGECAANGEIRAEQFLIKGVVQAEGMLNAEQVEIRMLGSSRTREIVGTHIEVKPYEPGKWMPWLWHGSKKELEASIIEGDVIRLRNVTADVVRGGDVEIGPGCRIRLVEYSEALRQDEQSEVGQSVKRTVE</sequence>
<evidence type="ECO:0000313" key="1">
    <source>
        <dbReference type="EMBL" id="GIP56080.1"/>
    </source>
</evidence>
<protein>
    <recommendedName>
        <fullName evidence="3">Polymer-forming cytoskeletal protein</fullName>
    </recommendedName>
</protein>
<dbReference type="Proteomes" id="UP000679992">
    <property type="component" value="Unassembled WGS sequence"/>
</dbReference>
<name>A0ABQ4MKW1_9BACL</name>
<accession>A0ABQ4MKW1</accession>